<reference evidence="2" key="1">
    <citation type="submission" date="2020-12" db="EMBL/GenBank/DDBJ databases">
        <authorList>
            <person name="Iha C."/>
        </authorList>
    </citation>
    <scope>NUCLEOTIDE SEQUENCE</scope>
</reference>
<dbReference type="EMBL" id="CAJHUC010002955">
    <property type="protein sequence ID" value="CAD7704797.1"/>
    <property type="molecule type" value="Genomic_DNA"/>
</dbReference>
<evidence type="ECO:0000256" key="1">
    <source>
        <dbReference type="SAM" id="MobiDB-lite"/>
    </source>
</evidence>
<dbReference type="AlphaFoldDB" id="A0A8S1JCM3"/>
<feature type="region of interest" description="Disordered" evidence="1">
    <location>
        <begin position="96"/>
        <end position="201"/>
    </location>
</feature>
<evidence type="ECO:0008006" key="4">
    <source>
        <dbReference type="Google" id="ProtNLM"/>
    </source>
</evidence>
<dbReference type="InterPro" id="IPR013083">
    <property type="entry name" value="Znf_RING/FYVE/PHD"/>
</dbReference>
<gene>
    <name evidence="2" type="ORF">OSTQU699_LOCUS10152</name>
</gene>
<sequence length="668" mass="72533">MGPSSGDAARSDDLLSWEEDAYELVCDVCADGGCAIALVLCENAISPDDRSNGRKGGCNGARHVYCFDVPQYGAKLKDLEYYCPFCANNGREKAFAAERSPSVELPRRDSRTLNAAKSPAGRPQKRKAMTQRVEPLPAPSFSTLASRSSWRTEPSKMSRQESSSCTIADAGGKQPNRRGPGEGQHKRPSAPVTQRDAAVDGKDTAKNALQDMGKSTQPKKPKDFKMDGGAADWKGAVQNKTGVTGATSTCVPNLGSRSHSLDWGASWAPVKTTLPRSKSVPAPNLGAAVARSAPSESQPSKLISAAQTPRPGSPPPENRACPTTSVQGRTFQYLMEQIQNACPEDNPEYGKFREEELGDVIWKGDFTVHGIDRKLFTEFPAEACIVPTHEACRAAADRLGRHVLVNLCGRQQSTKILTEEQLESVEGNAAVVFRCSDQISEPMEHLCRMMTEQQLTAVCDCDDLNVLVMVAPSGGSACLLGAFLSKLQPPAPRLSWRRSSKPRRSVLASYDLVFHFSATQKEFLQDTGALTGSIMQQQIKNALGAVARQHLVNSSKYGLAVWGGTKRWEDVLRVLEECDVTCTPSSKDVVEVTVRAQLRRKDTLEQVSRALKHLMQLDATVTNFLSSGKPEPDSCREMAVQLLSCVPGAVARLFLLLSSPYDVLQCNC</sequence>
<feature type="compositionally biased region" description="Polar residues" evidence="1">
    <location>
        <begin position="294"/>
        <end position="307"/>
    </location>
</feature>
<dbReference type="Proteomes" id="UP000708148">
    <property type="component" value="Unassembled WGS sequence"/>
</dbReference>
<feature type="compositionally biased region" description="Polar residues" evidence="1">
    <location>
        <begin position="140"/>
        <end position="152"/>
    </location>
</feature>
<proteinExistence type="predicted"/>
<name>A0A8S1JCM3_9CHLO</name>
<evidence type="ECO:0000313" key="3">
    <source>
        <dbReference type="Proteomes" id="UP000708148"/>
    </source>
</evidence>
<protein>
    <recommendedName>
        <fullName evidence="4">PHD-type domain-containing protein</fullName>
    </recommendedName>
</protein>
<organism evidence="2 3">
    <name type="scientific">Ostreobium quekettii</name>
    <dbReference type="NCBI Taxonomy" id="121088"/>
    <lineage>
        <taxon>Eukaryota</taxon>
        <taxon>Viridiplantae</taxon>
        <taxon>Chlorophyta</taxon>
        <taxon>core chlorophytes</taxon>
        <taxon>Ulvophyceae</taxon>
        <taxon>TCBD clade</taxon>
        <taxon>Bryopsidales</taxon>
        <taxon>Ostreobineae</taxon>
        <taxon>Ostreobiaceae</taxon>
        <taxon>Ostreobium</taxon>
    </lineage>
</organism>
<feature type="region of interest" description="Disordered" evidence="1">
    <location>
        <begin position="287"/>
        <end position="322"/>
    </location>
</feature>
<keyword evidence="3" id="KW-1185">Reference proteome</keyword>
<accession>A0A8S1JCM3</accession>
<comment type="caution">
    <text evidence="2">The sequence shown here is derived from an EMBL/GenBank/DDBJ whole genome shotgun (WGS) entry which is preliminary data.</text>
</comment>
<evidence type="ECO:0000313" key="2">
    <source>
        <dbReference type="EMBL" id="CAD7704797.1"/>
    </source>
</evidence>
<dbReference type="Gene3D" id="3.30.40.10">
    <property type="entry name" value="Zinc/RING finger domain, C3HC4 (zinc finger)"/>
    <property type="match status" value="1"/>
</dbReference>